<feature type="transmembrane region" description="Helical" evidence="1">
    <location>
        <begin position="50"/>
        <end position="74"/>
    </location>
</feature>
<feature type="signal peptide" evidence="2">
    <location>
        <begin position="1"/>
        <end position="19"/>
    </location>
</feature>
<dbReference type="EMBL" id="MU128912">
    <property type="protein sequence ID" value="KAF9520436.1"/>
    <property type="molecule type" value="Genomic_DNA"/>
</dbReference>
<proteinExistence type="predicted"/>
<evidence type="ECO:0000256" key="1">
    <source>
        <dbReference type="SAM" id="Phobius"/>
    </source>
</evidence>
<keyword evidence="4" id="KW-1185">Reference proteome</keyword>
<protein>
    <recommendedName>
        <fullName evidence="5">Secreted protein</fullName>
    </recommendedName>
</protein>
<evidence type="ECO:0000256" key="2">
    <source>
        <dbReference type="SAM" id="SignalP"/>
    </source>
</evidence>
<evidence type="ECO:0008006" key="5">
    <source>
        <dbReference type="Google" id="ProtNLM"/>
    </source>
</evidence>
<accession>A0A9P6BA64</accession>
<reference evidence="3" key="1">
    <citation type="journal article" date="2020" name="Nat. Commun.">
        <title>Large-scale genome sequencing of mycorrhizal fungi provides insights into the early evolution of symbiotic traits.</title>
        <authorList>
            <person name="Miyauchi S."/>
            <person name="Kiss E."/>
            <person name="Kuo A."/>
            <person name="Drula E."/>
            <person name="Kohler A."/>
            <person name="Sanchez-Garcia M."/>
            <person name="Morin E."/>
            <person name="Andreopoulos B."/>
            <person name="Barry K.W."/>
            <person name="Bonito G."/>
            <person name="Buee M."/>
            <person name="Carver A."/>
            <person name="Chen C."/>
            <person name="Cichocki N."/>
            <person name="Clum A."/>
            <person name="Culley D."/>
            <person name="Crous P.W."/>
            <person name="Fauchery L."/>
            <person name="Girlanda M."/>
            <person name="Hayes R.D."/>
            <person name="Keri Z."/>
            <person name="LaButti K."/>
            <person name="Lipzen A."/>
            <person name="Lombard V."/>
            <person name="Magnuson J."/>
            <person name="Maillard F."/>
            <person name="Murat C."/>
            <person name="Nolan M."/>
            <person name="Ohm R.A."/>
            <person name="Pangilinan J."/>
            <person name="Pereira M.F."/>
            <person name="Perotto S."/>
            <person name="Peter M."/>
            <person name="Pfister S."/>
            <person name="Riley R."/>
            <person name="Sitrit Y."/>
            <person name="Stielow J.B."/>
            <person name="Szollosi G."/>
            <person name="Zifcakova L."/>
            <person name="Stursova M."/>
            <person name="Spatafora J.W."/>
            <person name="Tedersoo L."/>
            <person name="Vaario L.M."/>
            <person name="Yamada A."/>
            <person name="Yan M."/>
            <person name="Wang P."/>
            <person name="Xu J."/>
            <person name="Bruns T."/>
            <person name="Baldrian P."/>
            <person name="Vilgalys R."/>
            <person name="Dunand C."/>
            <person name="Henrissat B."/>
            <person name="Grigoriev I.V."/>
            <person name="Hibbett D."/>
            <person name="Nagy L.G."/>
            <person name="Martin F.M."/>
        </authorList>
    </citation>
    <scope>NUCLEOTIDE SEQUENCE</scope>
    <source>
        <strain evidence="3">UP504</strain>
    </source>
</reference>
<organism evidence="3 4">
    <name type="scientific">Hydnum rufescens UP504</name>
    <dbReference type="NCBI Taxonomy" id="1448309"/>
    <lineage>
        <taxon>Eukaryota</taxon>
        <taxon>Fungi</taxon>
        <taxon>Dikarya</taxon>
        <taxon>Basidiomycota</taxon>
        <taxon>Agaricomycotina</taxon>
        <taxon>Agaricomycetes</taxon>
        <taxon>Cantharellales</taxon>
        <taxon>Hydnaceae</taxon>
        <taxon>Hydnum</taxon>
    </lineage>
</organism>
<evidence type="ECO:0000313" key="4">
    <source>
        <dbReference type="Proteomes" id="UP000886523"/>
    </source>
</evidence>
<name>A0A9P6BA64_9AGAM</name>
<sequence>MWLINLFPLSVCGFNSSVALTVQGAYESWGWGMWRDAHRMSKGLSADESWLVSGCGGCGNVAPWVAIVVVVAVCRE</sequence>
<keyword evidence="2" id="KW-0732">Signal</keyword>
<keyword evidence="1" id="KW-0812">Transmembrane</keyword>
<comment type="caution">
    <text evidence="3">The sequence shown here is derived from an EMBL/GenBank/DDBJ whole genome shotgun (WGS) entry which is preliminary data.</text>
</comment>
<keyword evidence="1" id="KW-1133">Transmembrane helix</keyword>
<evidence type="ECO:0000313" key="3">
    <source>
        <dbReference type="EMBL" id="KAF9520436.1"/>
    </source>
</evidence>
<feature type="chain" id="PRO_5040350831" description="Secreted protein" evidence="2">
    <location>
        <begin position="20"/>
        <end position="76"/>
    </location>
</feature>
<dbReference type="Proteomes" id="UP000886523">
    <property type="component" value="Unassembled WGS sequence"/>
</dbReference>
<gene>
    <name evidence="3" type="ORF">BS47DRAFT_765952</name>
</gene>
<dbReference type="AlphaFoldDB" id="A0A9P6BA64"/>
<keyword evidence="1" id="KW-0472">Membrane</keyword>